<evidence type="ECO:0000313" key="7">
    <source>
        <dbReference type="EMBL" id="KAG5446806.1"/>
    </source>
</evidence>
<evidence type="ECO:0000256" key="2">
    <source>
        <dbReference type="ARBA" id="ARBA00008062"/>
    </source>
</evidence>
<protein>
    <submittedName>
        <fullName evidence="7">Calcium release-activated calcium channel protein 1</fullName>
    </submittedName>
</protein>
<keyword evidence="4 6" id="KW-1133">Transmembrane helix</keyword>
<dbReference type="Gene3D" id="1.20.140.140">
    <property type="entry name" value="Calcium release-activated calcium channel protein Orai"/>
    <property type="match status" value="1"/>
</dbReference>
<dbReference type="Pfam" id="PF07856">
    <property type="entry name" value="Orai-1"/>
    <property type="match status" value="1"/>
</dbReference>
<feature type="transmembrane region" description="Helical" evidence="6">
    <location>
        <begin position="90"/>
        <end position="111"/>
    </location>
</feature>
<dbReference type="Proteomes" id="UP000286415">
    <property type="component" value="Unassembled WGS sequence"/>
</dbReference>
<evidence type="ECO:0000256" key="4">
    <source>
        <dbReference type="ARBA" id="ARBA00022989"/>
    </source>
</evidence>
<proteinExistence type="inferred from homology"/>
<comment type="subcellular location">
    <subcellularLocation>
        <location evidence="1">Membrane</location>
        <topology evidence="1">Multi-pass membrane protein</topology>
    </subcellularLocation>
</comment>
<evidence type="ECO:0000256" key="1">
    <source>
        <dbReference type="ARBA" id="ARBA00004141"/>
    </source>
</evidence>
<dbReference type="InterPro" id="IPR038350">
    <property type="entry name" value="Orai_sf"/>
</dbReference>
<dbReference type="GO" id="GO:0016020">
    <property type="term" value="C:membrane"/>
    <property type="evidence" value="ECO:0007669"/>
    <property type="project" value="UniProtKB-SubCell"/>
</dbReference>
<comment type="caution">
    <text evidence="7">The sequence shown here is derived from an EMBL/GenBank/DDBJ whole genome shotgun (WGS) entry which is preliminary data.</text>
</comment>
<evidence type="ECO:0000256" key="6">
    <source>
        <dbReference type="SAM" id="Phobius"/>
    </source>
</evidence>
<name>A0A8T1MD90_CLOSI</name>
<evidence type="ECO:0000256" key="3">
    <source>
        <dbReference type="ARBA" id="ARBA00022692"/>
    </source>
</evidence>
<organism evidence="7 8">
    <name type="scientific">Clonorchis sinensis</name>
    <name type="common">Chinese liver fluke</name>
    <dbReference type="NCBI Taxonomy" id="79923"/>
    <lineage>
        <taxon>Eukaryota</taxon>
        <taxon>Metazoa</taxon>
        <taxon>Spiralia</taxon>
        <taxon>Lophotrochozoa</taxon>
        <taxon>Platyhelminthes</taxon>
        <taxon>Trematoda</taxon>
        <taxon>Digenea</taxon>
        <taxon>Opisthorchiida</taxon>
        <taxon>Opisthorchiata</taxon>
        <taxon>Opisthorchiidae</taxon>
        <taxon>Clonorchis</taxon>
    </lineage>
</organism>
<keyword evidence="3 6" id="KW-0812">Transmembrane</keyword>
<reference evidence="7 8" key="1">
    <citation type="journal article" date="2018" name="Biotechnol. Adv.">
        <title>Improved genomic resources and new bioinformatic workflow for the carcinogenic parasite Clonorchis sinensis: Biotechnological implications.</title>
        <authorList>
            <person name="Wang D."/>
            <person name="Korhonen P.K."/>
            <person name="Gasser R.B."/>
            <person name="Young N.D."/>
        </authorList>
    </citation>
    <scope>NUCLEOTIDE SEQUENCE [LARGE SCALE GENOMIC DNA]</scope>
    <source>
        <strain evidence="7">Cs-k2</strain>
    </source>
</reference>
<keyword evidence="5 6" id="KW-0472">Membrane</keyword>
<comment type="similarity">
    <text evidence="2">Belongs to the Orai family.</text>
</comment>
<gene>
    <name evidence="7" type="ORF">CSKR_114120</name>
</gene>
<evidence type="ECO:0000313" key="8">
    <source>
        <dbReference type="Proteomes" id="UP000286415"/>
    </source>
</evidence>
<dbReference type="OrthoDB" id="61124at2759"/>
<feature type="transmembrane region" description="Helical" evidence="6">
    <location>
        <begin position="147"/>
        <end position="172"/>
    </location>
</feature>
<feature type="transmembrane region" description="Helical" evidence="6">
    <location>
        <begin position="61"/>
        <end position="78"/>
    </location>
</feature>
<dbReference type="PANTHER" id="PTHR31501">
    <property type="entry name" value="CALCIUM RELEASE-ACTIVATED CALCIUM CHANNEL PROTEIN 1"/>
    <property type="match status" value="1"/>
</dbReference>
<accession>A0A8T1MD90</accession>
<dbReference type="InterPro" id="IPR012446">
    <property type="entry name" value="CRAC_channel"/>
</dbReference>
<dbReference type="GO" id="GO:0015279">
    <property type="term" value="F:store-operated calcium channel activity"/>
    <property type="evidence" value="ECO:0007669"/>
    <property type="project" value="TreeGrafter"/>
</dbReference>
<reference evidence="7 8" key="2">
    <citation type="journal article" date="2021" name="Genomics">
        <title>High-quality reference genome for Clonorchis sinensis.</title>
        <authorList>
            <person name="Young N.D."/>
            <person name="Stroehlein A.J."/>
            <person name="Kinkar L."/>
            <person name="Wang T."/>
            <person name="Sohn W.M."/>
            <person name="Chang B.C.H."/>
            <person name="Kaur P."/>
            <person name="Weisz D."/>
            <person name="Dudchenko O."/>
            <person name="Aiden E.L."/>
            <person name="Korhonen P.K."/>
            <person name="Gasser R.B."/>
        </authorList>
    </citation>
    <scope>NUCLEOTIDE SEQUENCE [LARGE SCALE GENOMIC DNA]</scope>
    <source>
        <strain evidence="7">Cs-k2</strain>
    </source>
</reference>
<dbReference type="EMBL" id="NIRI02000056">
    <property type="protein sequence ID" value="KAG5446806.1"/>
    <property type="molecule type" value="Genomic_DNA"/>
</dbReference>
<dbReference type="AlphaFoldDB" id="A0A8T1MD90"/>
<keyword evidence="8" id="KW-1185">Reference proteome</keyword>
<dbReference type="GO" id="GO:0002115">
    <property type="term" value="P:store-operated calcium entry"/>
    <property type="evidence" value="ECO:0007669"/>
    <property type="project" value="TreeGrafter"/>
</dbReference>
<sequence length="246" mass="27577">MNFLRFTSISSELQVQVCLWCYMSSSPPSHCSEVGIRRATITPQTVANLLHFYLAREKLTAASRVSALLAGFSLVAIIELDTSVGLNAPQILLAVFTTVSCLTIVCLTLSLMISSCIEPHIDCYAGLFSYLPSEEPPHVRFRIIIEVAWIFGTLIGMSLFLAVMLLACWVKFWYNNTISLITSAVVILPAMIMFMVFSAMFNRTLTHHAVEHSQRIIDYLEPRLSLLESGLLTHDTNKEDDEFSEF</sequence>
<feature type="transmembrane region" description="Helical" evidence="6">
    <location>
        <begin position="178"/>
        <end position="197"/>
    </location>
</feature>
<dbReference type="PANTHER" id="PTHR31501:SF7">
    <property type="entry name" value="CALCIUM RELEASE-ACTIVATED CALCIUM CHANNEL PROTEIN 1"/>
    <property type="match status" value="1"/>
</dbReference>
<evidence type="ECO:0000256" key="5">
    <source>
        <dbReference type="ARBA" id="ARBA00023136"/>
    </source>
</evidence>